<dbReference type="RefSeq" id="WP_132116238.1">
    <property type="nucleotide sequence ID" value="NZ_SLWS01000003.1"/>
</dbReference>
<dbReference type="Gene3D" id="1.10.10.60">
    <property type="entry name" value="Homeodomain-like"/>
    <property type="match status" value="1"/>
</dbReference>
<dbReference type="PRINTS" id="PR00455">
    <property type="entry name" value="HTHTETR"/>
</dbReference>
<keyword evidence="2" id="KW-0805">Transcription regulation</keyword>
<organism evidence="7 8">
    <name type="scientific">Actinocrispum wychmicini</name>
    <dbReference type="NCBI Taxonomy" id="1213861"/>
    <lineage>
        <taxon>Bacteria</taxon>
        <taxon>Bacillati</taxon>
        <taxon>Actinomycetota</taxon>
        <taxon>Actinomycetes</taxon>
        <taxon>Pseudonocardiales</taxon>
        <taxon>Pseudonocardiaceae</taxon>
        <taxon>Actinocrispum</taxon>
    </lineage>
</organism>
<dbReference type="SUPFAM" id="SSF46689">
    <property type="entry name" value="Homeodomain-like"/>
    <property type="match status" value="1"/>
</dbReference>
<dbReference type="InterPro" id="IPR036271">
    <property type="entry name" value="Tet_transcr_reg_TetR-rel_C_sf"/>
</dbReference>
<evidence type="ECO:0000256" key="2">
    <source>
        <dbReference type="ARBA" id="ARBA00023015"/>
    </source>
</evidence>
<name>A0A4V2S7Q5_9PSEU</name>
<dbReference type="EMBL" id="SLWS01000003">
    <property type="protein sequence ID" value="TCO60910.1"/>
    <property type="molecule type" value="Genomic_DNA"/>
</dbReference>
<keyword evidence="3 5" id="KW-0238">DNA-binding</keyword>
<dbReference type="PROSITE" id="PS50977">
    <property type="entry name" value="HTH_TETR_2"/>
    <property type="match status" value="1"/>
</dbReference>
<keyword evidence="8" id="KW-1185">Reference proteome</keyword>
<dbReference type="InterPro" id="IPR050109">
    <property type="entry name" value="HTH-type_TetR-like_transc_reg"/>
</dbReference>
<dbReference type="Gene3D" id="1.10.357.10">
    <property type="entry name" value="Tetracycline Repressor, domain 2"/>
    <property type="match status" value="1"/>
</dbReference>
<keyword evidence="1" id="KW-0678">Repressor</keyword>
<evidence type="ECO:0000256" key="1">
    <source>
        <dbReference type="ARBA" id="ARBA00022491"/>
    </source>
</evidence>
<dbReference type="SUPFAM" id="SSF48498">
    <property type="entry name" value="Tetracyclin repressor-like, C-terminal domain"/>
    <property type="match status" value="1"/>
</dbReference>
<protein>
    <submittedName>
        <fullName evidence="7">TetR family transcriptional regulator</fullName>
    </submittedName>
</protein>
<evidence type="ECO:0000313" key="7">
    <source>
        <dbReference type="EMBL" id="TCO60910.1"/>
    </source>
</evidence>
<reference evidence="7 8" key="1">
    <citation type="submission" date="2019-03" db="EMBL/GenBank/DDBJ databases">
        <title>Genomic Encyclopedia of Type Strains, Phase IV (KMG-IV): sequencing the most valuable type-strain genomes for metagenomic binning, comparative biology and taxonomic classification.</title>
        <authorList>
            <person name="Goeker M."/>
        </authorList>
    </citation>
    <scope>NUCLEOTIDE SEQUENCE [LARGE SCALE GENOMIC DNA]</scope>
    <source>
        <strain evidence="7 8">DSM 45934</strain>
    </source>
</reference>
<dbReference type="InterPro" id="IPR003012">
    <property type="entry name" value="Tet_transcr_reg_TetR"/>
</dbReference>
<evidence type="ECO:0000256" key="4">
    <source>
        <dbReference type="ARBA" id="ARBA00023163"/>
    </source>
</evidence>
<dbReference type="InterPro" id="IPR009057">
    <property type="entry name" value="Homeodomain-like_sf"/>
</dbReference>
<accession>A0A4V2S7Q5</accession>
<dbReference type="Pfam" id="PF02909">
    <property type="entry name" value="TetR_C_1"/>
    <property type="match status" value="1"/>
</dbReference>
<dbReference type="OrthoDB" id="3819648at2"/>
<feature type="domain" description="HTH tetR-type" evidence="6">
    <location>
        <begin position="2"/>
        <end position="62"/>
    </location>
</feature>
<evidence type="ECO:0000313" key="8">
    <source>
        <dbReference type="Proteomes" id="UP000295680"/>
    </source>
</evidence>
<sequence length="183" mass="19645">MPLRQADVLAAAVALLDEVGLDELSTRKLADRLGVRPGALYWHYASKQALLDAIAEQVLTRMAADLPDTGDWAERLRAFGHGLRRAMLARRDGARLISTMNDVSPLMMDGFTQMVDMLCAAGASFEGAVAGVDAVTSFVNGYTLEEQARKVGRVPREFLDLGFATGLDIVVAGLQARVMPPGA</sequence>
<evidence type="ECO:0000256" key="5">
    <source>
        <dbReference type="PROSITE-ProRule" id="PRU00335"/>
    </source>
</evidence>
<gene>
    <name evidence="7" type="ORF">EV192_103492</name>
</gene>
<proteinExistence type="predicted"/>
<dbReference type="Proteomes" id="UP000295680">
    <property type="component" value="Unassembled WGS sequence"/>
</dbReference>
<evidence type="ECO:0000259" key="6">
    <source>
        <dbReference type="PROSITE" id="PS50977"/>
    </source>
</evidence>
<dbReference type="GO" id="GO:0000976">
    <property type="term" value="F:transcription cis-regulatory region binding"/>
    <property type="evidence" value="ECO:0007669"/>
    <property type="project" value="TreeGrafter"/>
</dbReference>
<dbReference type="AlphaFoldDB" id="A0A4V2S7Q5"/>
<dbReference type="GO" id="GO:0046677">
    <property type="term" value="P:response to antibiotic"/>
    <property type="evidence" value="ECO:0007669"/>
    <property type="project" value="InterPro"/>
</dbReference>
<dbReference type="GO" id="GO:0003700">
    <property type="term" value="F:DNA-binding transcription factor activity"/>
    <property type="evidence" value="ECO:0007669"/>
    <property type="project" value="TreeGrafter"/>
</dbReference>
<feature type="DNA-binding region" description="H-T-H motif" evidence="5">
    <location>
        <begin position="25"/>
        <end position="44"/>
    </location>
</feature>
<comment type="caution">
    <text evidence="7">The sequence shown here is derived from an EMBL/GenBank/DDBJ whole genome shotgun (WGS) entry which is preliminary data.</text>
</comment>
<dbReference type="GO" id="GO:0045892">
    <property type="term" value="P:negative regulation of DNA-templated transcription"/>
    <property type="evidence" value="ECO:0007669"/>
    <property type="project" value="InterPro"/>
</dbReference>
<dbReference type="InterPro" id="IPR001647">
    <property type="entry name" value="HTH_TetR"/>
</dbReference>
<dbReference type="Pfam" id="PF00440">
    <property type="entry name" value="TetR_N"/>
    <property type="match status" value="1"/>
</dbReference>
<dbReference type="PANTHER" id="PTHR30055:SF151">
    <property type="entry name" value="TRANSCRIPTIONAL REGULATORY PROTEIN"/>
    <property type="match status" value="1"/>
</dbReference>
<dbReference type="InterPro" id="IPR004111">
    <property type="entry name" value="Repressor_TetR_C"/>
</dbReference>
<keyword evidence="4" id="KW-0804">Transcription</keyword>
<dbReference type="PRINTS" id="PR00400">
    <property type="entry name" value="TETREPRESSOR"/>
</dbReference>
<dbReference type="PANTHER" id="PTHR30055">
    <property type="entry name" value="HTH-TYPE TRANSCRIPTIONAL REGULATOR RUTR"/>
    <property type="match status" value="1"/>
</dbReference>
<evidence type="ECO:0000256" key="3">
    <source>
        <dbReference type="ARBA" id="ARBA00023125"/>
    </source>
</evidence>